<dbReference type="AlphaFoldDB" id="A0AAV0X0Q7"/>
<dbReference type="EMBL" id="CARXXK010000003">
    <property type="protein sequence ID" value="CAI6361969.1"/>
    <property type="molecule type" value="Genomic_DNA"/>
</dbReference>
<organism evidence="2 3">
    <name type="scientific">Macrosiphum euphorbiae</name>
    <name type="common">potato aphid</name>
    <dbReference type="NCBI Taxonomy" id="13131"/>
    <lineage>
        <taxon>Eukaryota</taxon>
        <taxon>Metazoa</taxon>
        <taxon>Ecdysozoa</taxon>
        <taxon>Arthropoda</taxon>
        <taxon>Hexapoda</taxon>
        <taxon>Insecta</taxon>
        <taxon>Pterygota</taxon>
        <taxon>Neoptera</taxon>
        <taxon>Paraneoptera</taxon>
        <taxon>Hemiptera</taxon>
        <taxon>Sternorrhyncha</taxon>
        <taxon>Aphidomorpha</taxon>
        <taxon>Aphidoidea</taxon>
        <taxon>Aphididae</taxon>
        <taxon>Macrosiphini</taxon>
        <taxon>Macrosiphum</taxon>
    </lineage>
</organism>
<gene>
    <name evidence="2" type="ORF">MEUPH1_LOCUS17091</name>
</gene>
<comment type="caution">
    <text evidence="2">The sequence shown here is derived from an EMBL/GenBank/DDBJ whole genome shotgun (WGS) entry which is preliminary data.</text>
</comment>
<proteinExistence type="predicted"/>
<evidence type="ECO:0000256" key="1">
    <source>
        <dbReference type="SAM" id="Phobius"/>
    </source>
</evidence>
<keyword evidence="1" id="KW-1133">Transmembrane helix</keyword>
<keyword evidence="1" id="KW-0812">Transmembrane</keyword>
<feature type="transmembrane region" description="Helical" evidence="1">
    <location>
        <begin position="15"/>
        <end position="33"/>
    </location>
</feature>
<evidence type="ECO:0000313" key="3">
    <source>
        <dbReference type="Proteomes" id="UP001160148"/>
    </source>
</evidence>
<sequence>MNICVYFRNCLKAVILLWTGIIAFNASVTGYVLEGNDVRSIKVTYCGGLLRSIDIYYVDIRNGGPLKDFFDFLQLPGSIGPVKRLVIPYNQSWCDGVNQTVELPVQLLEATVKKIKFPPPQKQENEWDSWRGTGGIH</sequence>
<reference evidence="2 3" key="1">
    <citation type="submission" date="2023-01" db="EMBL/GenBank/DDBJ databases">
        <authorList>
            <person name="Whitehead M."/>
        </authorList>
    </citation>
    <scope>NUCLEOTIDE SEQUENCE [LARGE SCALE GENOMIC DNA]</scope>
</reference>
<name>A0AAV0X0Q7_9HEMI</name>
<keyword evidence="3" id="KW-1185">Reference proteome</keyword>
<evidence type="ECO:0000313" key="2">
    <source>
        <dbReference type="EMBL" id="CAI6361969.1"/>
    </source>
</evidence>
<keyword evidence="1" id="KW-0472">Membrane</keyword>
<protein>
    <submittedName>
        <fullName evidence="2">Uncharacterized protein</fullName>
    </submittedName>
</protein>
<accession>A0AAV0X0Q7</accession>
<dbReference type="Proteomes" id="UP001160148">
    <property type="component" value="Unassembled WGS sequence"/>
</dbReference>